<feature type="non-terminal residue" evidence="1">
    <location>
        <position position="33"/>
    </location>
</feature>
<name>A0A392VJY3_9FABA</name>
<reference evidence="1 2" key="1">
    <citation type="journal article" date="2018" name="Front. Plant Sci.">
        <title>Red Clover (Trifolium pratense) and Zigzag Clover (T. medium) - A Picture of Genomic Similarities and Differences.</title>
        <authorList>
            <person name="Dluhosova J."/>
            <person name="Istvanek J."/>
            <person name="Nedelnik J."/>
            <person name="Repkova J."/>
        </authorList>
    </citation>
    <scope>NUCLEOTIDE SEQUENCE [LARGE SCALE GENOMIC DNA]</scope>
    <source>
        <strain evidence="2">cv. 10/8</strain>
        <tissue evidence="1">Leaf</tissue>
    </source>
</reference>
<comment type="caution">
    <text evidence="1">The sequence shown here is derived from an EMBL/GenBank/DDBJ whole genome shotgun (WGS) entry which is preliminary data.</text>
</comment>
<dbReference type="AlphaFoldDB" id="A0A392VJY3"/>
<evidence type="ECO:0000313" key="2">
    <source>
        <dbReference type="Proteomes" id="UP000265520"/>
    </source>
</evidence>
<organism evidence="1 2">
    <name type="scientific">Trifolium medium</name>
    <dbReference type="NCBI Taxonomy" id="97028"/>
    <lineage>
        <taxon>Eukaryota</taxon>
        <taxon>Viridiplantae</taxon>
        <taxon>Streptophyta</taxon>
        <taxon>Embryophyta</taxon>
        <taxon>Tracheophyta</taxon>
        <taxon>Spermatophyta</taxon>
        <taxon>Magnoliopsida</taxon>
        <taxon>eudicotyledons</taxon>
        <taxon>Gunneridae</taxon>
        <taxon>Pentapetalae</taxon>
        <taxon>rosids</taxon>
        <taxon>fabids</taxon>
        <taxon>Fabales</taxon>
        <taxon>Fabaceae</taxon>
        <taxon>Papilionoideae</taxon>
        <taxon>50 kb inversion clade</taxon>
        <taxon>NPAAA clade</taxon>
        <taxon>Hologalegina</taxon>
        <taxon>IRL clade</taxon>
        <taxon>Trifolieae</taxon>
        <taxon>Trifolium</taxon>
    </lineage>
</organism>
<dbReference type="EMBL" id="LXQA011147463">
    <property type="protein sequence ID" value="MCI86700.1"/>
    <property type="molecule type" value="Genomic_DNA"/>
</dbReference>
<dbReference type="Proteomes" id="UP000265520">
    <property type="component" value="Unassembled WGS sequence"/>
</dbReference>
<proteinExistence type="predicted"/>
<sequence>MEGKWQTLLLVQLVWWLHLLKENVVEHLNLQKP</sequence>
<protein>
    <submittedName>
        <fullName evidence="1">Uncharacterized protein</fullName>
    </submittedName>
</protein>
<accession>A0A392VJY3</accession>
<keyword evidence="2" id="KW-1185">Reference proteome</keyword>
<evidence type="ECO:0000313" key="1">
    <source>
        <dbReference type="EMBL" id="MCI86700.1"/>
    </source>
</evidence>